<feature type="transmembrane region" description="Helical" evidence="8">
    <location>
        <begin position="92"/>
        <end position="109"/>
    </location>
</feature>
<dbReference type="InterPro" id="IPR000537">
    <property type="entry name" value="UbiA_prenyltransferase"/>
</dbReference>
<gene>
    <name evidence="9" type="ORF">FD03_GL000078</name>
</gene>
<dbReference type="GO" id="GO:0042371">
    <property type="term" value="P:vitamin K biosynthetic process"/>
    <property type="evidence" value="ECO:0007669"/>
    <property type="project" value="TreeGrafter"/>
</dbReference>
<keyword evidence="4 9" id="KW-0808">Transferase</keyword>
<evidence type="ECO:0000313" key="10">
    <source>
        <dbReference type="Proteomes" id="UP000051248"/>
    </source>
</evidence>
<dbReference type="OrthoDB" id="9767568at2"/>
<evidence type="ECO:0000256" key="7">
    <source>
        <dbReference type="ARBA" id="ARBA00023136"/>
    </source>
</evidence>
<dbReference type="PANTHER" id="PTHR13929:SF0">
    <property type="entry name" value="UBIA PRENYLTRANSFERASE DOMAIN-CONTAINING PROTEIN 1"/>
    <property type="match status" value="1"/>
</dbReference>
<dbReference type="AlphaFoldDB" id="A0A0R1K8B7"/>
<comment type="pathway">
    <text evidence="2">Quinol/quinone metabolism; menaquinone biosynthesis.</text>
</comment>
<evidence type="ECO:0000256" key="2">
    <source>
        <dbReference type="ARBA" id="ARBA00004863"/>
    </source>
</evidence>
<protein>
    <submittedName>
        <fullName evidence="9">Prenyltransferase</fullName>
    </submittedName>
</protein>
<evidence type="ECO:0000256" key="1">
    <source>
        <dbReference type="ARBA" id="ARBA00004141"/>
    </source>
</evidence>
<name>A0A0R1K8B7_9LACO</name>
<evidence type="ECO:0000256" key="5">
    <source>
        <dbReference type="ARBA" id="ARBA00022692"/>
    </source>
</evidence>
<dbReference type="PANTHER" id="PTHR13929">
    <property type="entry name" value="1,4-DIHYDROXY-2-NAPHTHOATE OCTAPRENYLTRANSFERASE"/>
    <property type="match status" value="1"/>
</dbReference>
<feature type="transmembrane region" description="Helical" evidence="8">
    <location>
        <begin position="12"/>
        <end position="31"/>
    </location>
</feature>
<evidence type="ECO:0000256" key="6">
    <source>
        <dbReference type="ARBA" id="ARBA00022989"/>
    </source>
</evidence>
<dbReference type="GO" id="GO:0016020">
    <property type="term" value="C:membrane"/>
    <property type="evidence" value="ECO:0007669"/>
    <property type="project" value="UniProtKB-SubCell"/>
</dbReference>
<evidence type="ECO:0000256" key="4">
    <source>
        <dbReference type="ARBA" id="ARBA00022679"/>
    </source>
</evidence>
<comment type="subcellular location">
    <subcellularLocation>
        <location evidence="1">Membrane</location>
        <topology evidence="1">Multi-pass membrane protein</topology>
    </subcellularLocation>
</comment>
<keyword evidence="3" id="KW-0474">Menaquinone biosynthesis</keyword>
<dbReference type="Gene3D" id="1.10.357.140">
    <property type="entry name" value="UbiA prenyltransferase"/>
    <property type="match status" value="1"/>
</dbReference>
<evidence type="ECO:0000256" key="8">
    <source>
        <dbReference type="SAM" id="Phobius"/>
    </source>
</evidence>
<feature type="transmembrane region" description="Helical" evidence="8">
    <location>
        <begin position="37"/>
        <end position="57"/>
    </location>
</feature>
<dbReference type="UniPathway" id="UPA00079"/>
<dbReference type="PATRIC" id="fig|1423775.4.peg.79"/>
<dbReference type="EMBL" id="AZDZ01000009">
    <property type="protein sequence ID" value="KRK79902.1"/>
    <property type="molecule type" value="Genomic_DNA"/>
</dbReference>
<dbReference type="GO" id="GO:0009234">
    <property type="term" value="P:menaquinone biosynthetic process"/>
    <property type="evidence" value="ECO:0007669"/>
    <property type="project" value="UniProtKB-UniPathway"/>
</dbReference>
<reference evidence="9 10" key="1">
    <citation type="journal article" date="2015" name="Genome Announc.">
        <title>Expanding the biotechnology potential of lactobacilli through comparative genomics of 213 strains and associated genera.</title>
        <authorList>
            <person name="Sun Z."/>
            <person name="Harris H.M."/>
            <person name="McCann A."/>
            <person name="Guo C."/>
            <person name="Argimon S."/>
            <person name="Zhang W."/>
            <person name="Yang X."/>
            <person name="Jeffery I.B."/>
            <person name="Cooney J.C."/>
            <person name="Kagawa T.F."/>
            <person name="Liu W."/>
            <person name="Song Y."/>
            <person name="Salvetti E."/>
            <person name="Wrobel A."/>
            <person name="Rasinkangas P."/>
            <person name="Parkhill J."/>
            <person name="Rea M.C."/>
            <person name="O'Sullivan O."/>
            <person name="Ritari J."/>
            <person name="Douillard F.P."/>
            <person name="Paul Ross R."/>
            <person name="Yang R."/>
            <person name="Briner A.E."/>
            <person name="Felis G.E."/>
            <person name="de Vos W.M."/>
            <person name="Barrangou R."/>
            <person name="Klaenhammer T.R."/>
            <person name="Caufield P.W."/>
            <person name="Cui Y."/>
            <person name="Zhang H."/>
            <person name="O'Toole P.W."/>
        </authorList>
    </citation>
    <scope>NUCLEOTIDE SEQUENCE [LARGE SCALE GENOMIC DNA]</scope>
    <source>
        <strain evidence="9 10">DSM 19682</strain>
    </source>
</reference>
<dbReference type="Proteomes" id="UP000051248">
    <property type="component" value="Unassembled WGS sequence"/>
</dbReference>
<dbReference type="Pfam" id="PF01040">
    <property type="entry name" value="UbiA"/>
    <property type="match status" value="1"/>
</dbReference>
<evidence type="ECO:0000313" key="9">
    <source>
        <dbReference type="EMBL" id="KRK79902.1"/>
    </source>
</evidence>
<feature type="transmembrane region" description="Helical" evidence="8">
    <location>
        <begin position="115"/>
        <end position="132"/>
    </location>
</feature>
<dbReference type="InterPro" id="IPR026046">
    <property type="entry name" value="UBIAD1"/>
</dbReference>
<dbReference type="CDD" id="cd13962">
    <property type="entry name" value="PT_UbiA_UBIAD1"/>
    <property type="match status" value="1"/>
</dbReference>
<comment type="caution">
    <text evidence="9">The sequence shown here is derived from an EMBL/GenBank/DDBJ whole genome shotgun (WGS) entry which is preliminary data.</text>
</comment>
<feature type="transmembrane region" description="Helical" evidence="8">
    <location>
        <begin position="277"/>
        <end position="299"/>
    </location>
</feature>
<keyword evidence="6 8" id="KW-1133">Transmembrane helix</keyword>
<evidence type="ECO:0000256" key="3">
    <source>
        <dbReference type="ARBA" id="ARBA00022428"/>
    </source>
</evidence>
<dbReference type="STRING" id="1423775.FD03_GL000078"/>
<dbReference type="InterPro" id="IPR044878">
    <property type="entry name" value="UbiA_sf"/>
</dbReference>
<dbReference type="RefSeq" id="WP_025024883.1">
    <property type="nucleotide sequence ID" value="NZ_AZDZ01000009.1"/>
</dbReference>
<dbReference type="PIRSF" id="PIRSF005355">
    <property type="entry name" value="UBIAD1"/>
    <property type="match status" value="1"/>
</dbReference>
<feature type="transmembrane region" description="Helical" evidence="8">
    <location>
        <begin position="144"/>
        <end position="163"/>
    </location>
</feature>
<accession>A0A0R1K8B7</accession>
<keyword evidence="10" id="KW-1185">Reference proteome</keyword>
<organism evidence="9 10">
    <name type="scientific">Companilactobacillus nodensis DSM 19682 = JCM 14932 = NBRC 107160</name>
    <dbReference type="NCBI Taxonomy" id="1423775"/>
    <lineage>
        <taxon>Bacteria</taxon>
        <taxon>Bacillati</taxon>
        <taxon>Bacillota</taxon>
        <taxon>Bacilli</taxon>
        <taxon>Lactobacillales</taxon>
        <taxon>Lactobacillaceae</taxon>
        <taxon>Companilactobacillus</taxon>
    </lineage>
</organism>
<feature type="transmembrane region" description="Helical" evidence="8">
    <location>
        <begin position="228"/>
        <end position="256"/>
    </location>
</feature>
<keyword evidence="5 8" id="KW-0812">Transmembrane</keyword>
<proteinExistence type="predicted"/>
<dbReference type="eggNOG" id="COG1575">
    <property type="taxonomic scope" value="Bacteria"/>
</dbReference>
<dbReference type="GO" id="GO:0004659">
    <property type="term" value="F:prenyltransferase activity"/>
    <property type="evidence" value="ECO:0007669"/>
    <property type="project" value="InterPro"/>
</dbReference>
<sequence length="306" mass="34334">MNRKLFVELSEVKTTVLDLAWFILTISYAYLKFNTFDFINGILGFIAVIFIHIIINFHNNYMDYKNSKDLEYRQKISTIGINRESLAVVKKWMYGLTIFPLIIGAFLVYRTGWPIMVIGVICIGIGLLYSGGPKPLNSTMFGEVVVAIAISILIPLTYSYLGLVGTGNFDSSSAIDIVIICLPNTFAIFAAQLCNNTCDIESDIKNGRHTLVYHIGKTNALSLFKASWALTFLLIPILALLQVVPYVTLLVLLLYPAIWDKFHPYLKEQVKTQTYPLVIKAVTQLVLTYIFLIAVGAIINKIMSLL</sequence>
<keyword evidence="7 8" id="KW-0472">Membrane</keyword>